<reference evidence="1" key="1">
    <citation type="submission" date="2015-07" db="EMBL/GenBank/DDBJ databases">
        <title>MeaNS - Measles Nucleotide Surveillance Program.</title>
        <authorList>
            <person name="Tran T."/>
            <person name="Druce J."/>
        </authorList>
    </citation>
    <scope>NUCLEOTIDE SEQUENCE</scope>
    <source>
        <strain evidence="1">UCB-OBI-ISO-001</strain>
        <tissue evidence="1">Gonad</tissue>
    </source>
</reference>
<evidence type="ECO:0000313" key="1">
    <source>
        <dbReference type="EMBL" id="KOF71271.1"/>
    </source>
</evidence>
<organism evidence="1">
    <name type="scientific">Octopus bimaculoides</name>
    <name type="common">California two-spotted octopus</name>
    <dbReference type="NCBI Taxonomy" id="37653"/>
    <lineage>
        <taxon>Eukaryota</taxon>
        <taxon>Metazoa</taxon>
        <taxon>Spiralia</taxon>
        <taxon>Lophotrochozoa</taxon>
        <taxon>Mollusca</taxon>
        <taxon>Cephalopoda</taxon>
        <taxon>Coleoidea</taxon>
        <taxon>Octopodiformes</taxon>
        <taxon>Octopoda</taxon>
        <taxon>Incirrata</taxon>
        <taxon>Octopodidae</taxon>
        <taxon>Octopus</taxon>
    </lineage>
</organism>
<name>A0A0L8G2M7_OCTBM</name>
<proteinExistence type="predicted"/>
<dbReference type="AlphaFoldDB" id="A0A0L8G2M7"/>
<gene>
    <name evidence="1" type="ORF">OCBIM_22001280mg</name>
</gene>
<sequence length="62" mass="7295">MLYIFRDNGVYQAQPIIETEINSEIRMYSIPNISSNIHLTVQCVRPYCSIYVFTLGRVYVYV</sequence>
<accession>A0A0L8G2M7</accession>
<dbReference type="EMBL" id="KQ424250">
    <property type="protein sequence ID" value="KOF71271.1"/>
    <property type="molecule type" value="Genomic_DNA"/>
</dbReference>
<protein>
    <submittedName>
        <fullName evidence="1">Uncharacterized protein</fullName>
    </submittedName>
</protein>